<dbReference type="Proteomes" id="UP001500888">
    <property type="component" value="Unassembled WGS sequence"/>
</dbReference>
<organism evidence="4 5">
    <name type="scientific">Sphaerisporangium flaviroseum</name>
    <dbReference type="NCBI Taxonomy" id="509199"/>
    <lineage>
        <taxon>Bacteria</taxon>
        <taxon>Bacillati</taxon>
        <taxon>Actinomycetota</taxon>
        <taxon>Actinomycetes</taxon>
        <taxon>Streptosporangiales</taxon>
        <taxon>Streptosporangiaceae</taxon>
        <taxon>Sphaerisporangium</taxon>
    </lineage>
</organism>
<accession>A0ABP7JC73</accession>
<dbReference type="PANTHER" id="PTHR35788">
    <property type="entry name" value="EXPORTED PROTEIN-RELATED"/>
    <property type="match status" value="1"/>
</dbReference>
<keyword evidence="2" id="KW-0472">Membrane</keyword>
<keyword evidence="2" id="KW-0812">Transmembrane</keyword>
<evidence type="ECO:0000256" key="2">
    <source>
        <dbReference type="SAM" id="Phobius"/>
    </source>
</evidence>
<comment type="caution">
    <text evidence="4">The sequence shown here is derived from an EMBL/GenBank/DDBJ whole genome shotgun (WGS) entry which is preliminary data.</text>
</comment>
<dbReference type="InterPro" id="IPR007391">
    <property type="entry name" value="Vancomycin_resist_VanW"/>
</dbReference>
<evidence type="ECO:0000256" key="1">
    <source>
        <dbReference type="SAM" id="MobiDB-lite"/>
    </source>
</evidence>
<dbReference type="PANTHER" id="PTHR35788:SF1">
    <property type="entry name" value="EXPORTED PROTEIN"/>
    <property type="match status" value="1"/>
</dbReference>
<dbReference type="Pfam" id="PF12229">
    <property type="entry name" value="PG_binding_4"/>
    <property type="match status" value="1"/>
</dbReference>
<proteinExistence type="predicted"/>
<dbReference type="EMBL" id="BAAAZR010000043">
    <property type="protein sequence ID" value="GAA3839684.1"/>
    <property type="molecule type" value="Genomic_DNA"/>
</dbReference>
<feature type="region of interest" description="Disordered" evidence="1">
    <location>
        <begin position="1"/>
        <end position="95"/>
    </location>
</feature>
<feature type="compositionally biased region" description="Pro residues" evidence="1">
    <location>
        <begin position="80"/>
        <end position="91"/>
    </location>
</feature>
<dbReference type="InterPro" id="IPR022029">
    <property type="entry name" value="YoaR-like_PG-bd"/>
</dbReference>
<evidence type="ECO:0000313" key="5">
    <source>
        <dbReference type="Proteomes" id="UP001500888"/>
    </source>
</evidence>
<keyword evidence="5" id="KW-1185">Reference proteome</keyword>
<dbReference type="Pfam" id="PF04294">
    <property type="entry name" value="VanW"/>
    <property type="match status" value="1"/>
</dbReference>
<dbReference type="InterPro" id="IPR052913">
    <property type="entry name" value="Glycopeptide_resist_protein"/>
</dbReference>
<evidence type="ECO:0000259" key="3">
    <source>
        <dbReference type="Pfam" id="PF12229"/>
    </source>
</evidence>
<feature type="region of interest" description="Disordered" evidence="1">
    <location>
        <begin position="611"/>
        <end position="640"/>
    </location>
</feature>
<reference evidence="5" key="1">
    <citation type="journal article" date="2019" name="Int. J. Syst. Evol. Microbiol.">
        <title>The Global Catalogue of Microorganisms (GCM) 10K type strain sequencing project: providing services to taxonomists for standard genome sequencing and annotation.</title>
        <authorList>
            <consortium name="The Broad Institute Genomics Platform"/>
            <consortium name="The Broad Institute Genome Sequencing Center for Infectious Disease"/>
            <person name="Wu L."/>
            <person name="Ma J."/>
        </authorList>
    </citation>
    <scope>NUCLEOTIDE SEQUENCE [LARGE SCALE GENOMIC DNA]</scope>
    <source>
        <strain evidence="5">JCM 16908</strain>
    </source>
</reference>
<gene>
    <name evidence="4" type="ORF">GCM10022226_72510</name>
</gene>
<sequence>MRNAGSSIDPPSDPFAAVRPESPVAPPADRRFSNDQTNGRSAGRKKLPPGVSPLPPGVSPDIFAQTPPHAGNGPSGQPGTLPPPAPPPQPWPMTTSVRVRRTGDDLTAEPSVVIAQEPVESRSRWRALWLVTGGLAFLFVLAYAIPATYMWGRVLPGTHVADVRIGGLTETEAIDRLHERFDGKDLEPVGLMVDGRRVDVLEPRDAGLTIDVEATVADAQTGFPSPLAVWQALTGENDLPLRISVNTAKFAQRIRKVAKQVDRPAGEGAIVYKGVRAQVVPPKDGAVLDQGATAEAIKRAFVNAPVSVALPVSPVRSRAGREAFDQALGMARSAVAAPITLVNGDRRVRLSRQVIAAGLKFVADEHGVVRPRFDAWKAVKGLETRLVGVAEAPREAGFVIENGAPKLVHARTGKGVDATQLAAAVAKVITDGGGRTIPVSLAIIQPTLTDEAAVKLGVKEKVHESTTTFPCCVARVVNIHKAADLVDGIVVKPGETFSLNEVIKAPDADRGFVPAQAIVDDHLAITMGGGVSQLATTMYMAAYFAGLEDVEHTPHQFHVRRYLPGQDAAVSYPDQDLRWRNDSEYGVLIKTAYTGTSVTVALWSTRQYDRVEAETSQRSDVTQPETRSESGPGCLPMEGAPGFTVTLTRVFYKDGKVVKRDRPQTTVYEPQAKVICEQARSSPPARRGGPSGQDAVELPGPEGTIDGDTGD</sequence>
<feature type="region of interest" description="Disordered" evidence="1">
    <location>
        <begin position="669"/>
        <end position="711"/>
    </location>
</feature>
<feature type="domain" description="YoaR-like putative peptidoglycan binding" evidence="3">
    <location>
        <begin position="202"/>
        <end position="301"/>
    </location>
</feature>
<evidence type="ECO:0000313" key="4">
    <source>
        <dbReference type="EMBL" id="GAA3839684.1"/>
    </source>
</evidence>
<keyword evidence="2" id="KW-1133">Transmembrane helix</keyword>
<name>A0ABP7JC73_9ACTN</name>
<protein>
    <submittedName>
        <fullName evidence="4">VanW family protein</fullName>
    </submittedName>
</protein>
<dbReference type="RefSeq" id="WP_344951275.1">
    <property type="nucleotide sequence ID" value="NZ_BAAAZR010000043.1"/>
</dbReference>
<feature type="transmembrane region" description="Helical" evidence="2">
    <location>
        <begin position="127"/>
        <end position="151"/>
    </location>
</feature>